<dbReference type="AlphaFoldDB" id="A0A0M2P3S5"/>
<evidence type="ECO:0000256" key="4">
    <source>
        <dbReference type="ARBA" id="ARBA00023065"/>
    </source>
</evidence>
<dbReference type="PROSITE" id="PS00389">
    <property type="entry name" value="ATPASE_DELTA"/>
    <property type="match status" value="1"/>
</dbReference>
<evidence type="ECO:0000256" key="5">
    <source>
        <dbReference type="ARBA" id="ARBA00023136"/>
    </source>
</evidence>
<evidence type="ECO:0000256" key="7">
    <source>
        <dbReference type="ARBA" id="ARBA00023310"/>
    </source>
</evidence>
<dbReference type="SUPFAM" id="SSF47928">
    <property type="entry name" value="N-terminal domain of the delta subunit of the F1F0-ATP synthase"/>
    <property type="match status" value="1"/>
</dbReference>
<evidence type="ECO:0000313" key="9">
    <source>
        <dbReference type="EMBL" id="KKI64588.1"/>
    </source>
</evidence>
<evidence type="ECO:0000256" key="8">
    <source>
        <dbReference type="HAMAP-Rule" id="MF_01416"/>
    </source>
</evidence>
<evidence type="ECO:0000313" key="10">
    <source>
        <dbReference type="Proteomes" id="UP000034455"/>
    </source>
</evidence>
<keyword evidence="6 8" id="KW-0139">CF(1)</keyword>
<dbReference type="Proteomes" id="UP000034455">
    <property type="component" value="Unassembled WGS sequence"/>
</dbReference>
<sequence>MANVAKKYAKALFDTAKEKALLDQMYEEFSTIDEAVQPEVVKLKELDTDPQKDVAQRQRFVAIIFGHANQYLQNMFMVLASNRHLTYTHEIFLAFETLYNEYHNQDFAVIESVYKLSEDEIASIDSIIKSRTKLSKLMITNEINPDLIGGIRVKVGTKVMDASIKNDLAKLEKQFIRVK</sequence>
<dbReference type="PANTHER" id="PTHR11910">
    <property type="entry name" value="ATP SYNTHASE DELTA CHAIN"/>
    <property type="match status" value="1"/>
</dbReference>
<protein>
    <recommendedName>
        <fullName evidence="8">ATP synthase subunit delta</fullName>
    </recommendedName>
    <alternativeName>
        <fullName evidence="8">ATP synthase F(1) sector subunit delta</fullName>
    </alternativeName>
    <alternativeName>
        <fullName evidence="8">F-type ATPase subunit delta</fullName>
        <shortName evidence="8">F-ATPase subunit delta</shortName>
    </alternativeName>
</protein>
<dbReference type="PATRIC" id="fig|74704.6.peg.2409"/>
<evidence type="ECO:0000256" key="6">
    <source>
        <dbReference type="ARBA" id="ARBA00023196"/>
    </source>
</evidence>
<evidence type="ECO:0000256" key="1">
    <source>
        <dbReference type="ARBA" id="ARBA00004370"/>
    </source>
</evidence>
<evidence type="ECO:0000256" key="3">
    <source>
        <dbReference type="ARBA" id="ARBA00022781"/>
    </source>
</evidence>
<evidence type="ECO:0000256" key="2">
    <source>
        <dbReference type="ARBA" id="ARBA00022448"/>
    </source>
</evidence>
<name>A0A0M2P3S5_STACC</name>
<keyword evidence="8" id="KW-1003">Cell membrane</keyword>
<comment type="similarity">
    <text evidence="8">Belongs to the ATPase delta chain family.</text>
</comment>
<dbReference type="Pfam" id="PF00213">
    <property type="entry name" value="OSCP"/>
    <property type="match status" value="1"/>
</dbReference>
<accession>A0A0M2P3S5</accession>
<dbReference type="RefSeq" id="WP_019468299.1">
    <property type="nucleotide sequence ID" value="NZ_BKAS01000037.1"/>
</dbReference>
<gene>
    <name evidence="8" type="primary">atpH</name>
    <name evidence="9" type="ORF">UF66_2315</name>
</gene>
<dbReference type="InterPro" id="IPR026015">
    <property type="entry name" value="ATP_synth_OSCP/delta_N_sf"/>
</dbReference>
<dbReference type="PRINTS" id="PR00125">
    <property type="entry name" value="ATPASEDELTA"/>
</dbReference>
<keyword evidence="2 8" id="KW-0813">Transport</keyword>
<comment type="function">
    <text evidence="8">This protein is part of the stalk that links CF(0) to CF(1). It either transmits conformational changes from CF(0) to CF(1) or is implicated in proton conduction.</text>
</comment>
<dbReference type="HAMAP" id="MF_01416">
    <property type="entry name" value="ATP_synth_delta_bact"/>
    <property type="match status" value="1"/>
</dbReference>
<proteinExistence type="inferred from homology"/>
<comment type="function">
    <text evidence="8">F(1)F(0) ATP synthase produces ATP from ADP in the presence of a proton or sodium gradient. F-type ATPases consist of two structural domains, F(1) containing the extramembraneous catalytic core and F(0) containing the membrane proton channel, linked together by a central stalk and a peripheral stalk. During catalysis, ATP synthesis in the catalytic domain of F(1) is coupled via a rotary mechanism of the central stalk subunits to proton translocation.</text>
</comment>
<dbReference type="GO" id="GO:0045259">
    <property type="term" value="C:proton-transporting ATP synthase complex"/>
    <property type="evidence" value="ECO:0007669"/>
    <property type="project" value="UniProtKB-KW"/>
</dbReference>
<keyword evidence="5 8" id="KW-0472">Membrane</keyword>
<dbReference type="GO" id="GO:0005886">
    <property type="term" value="C:plasma membrane"/>
    <property type="evidence" value="ECO:0007669"/>
    <property type="project" value="UniProtKB-SubCell"/>
</dbReference>
<dbReference type="Gene3D" id="1.10.520.20">
    <property type="entry name" value="N-terminal domain of the delta subunit of the F1F0-ATP synthase"/>
    <property type="match status" value="1"/>
</dbReference>
<keyword evidence="7 8" id="KW-0066">ATP synthesis</keyword>
<dbReference type="EMBL" id="LAKJ01000007">
    <property type="protein sequence ID" value="KKI64588.1"/>
    <property type="molecule type" value="Genomic_DNA"/>
</dbReference>
<keyword evidence="3 8" id="KW-0375">Hydrogen ion transport</keyword>
<organism evidence="9 10">
    <name type="scientific">Staphylococcus cohnii subsp. cohnii</name>
    <dbReference type="NCBI Taxonomy" id="74704"/>
    <lineage>
        <taxon>Bacteria</taxon>
        <taxon>Bacillati</taxon>
        <taxon>Bacillota</taxon>
        <taxon>Bacilli</taxon>
        <taxon>Bacillales</taxon>
        <taxon>Staphylococcaceae</taxon>
        <taxon>Staphylococcus</taxon>
        <taxon>Staphylococcus cohnii species complex</taxon>
    </lineage>
</organism>
<reference evidence="9 10" key="1">
    <citation type="submission" date="2015-03" db="EMBL/GenBank/DDBJ databases">
        <title>Genome Assembly of Staphylococcus cohnii subsp. cohnii strain G22B2.</title>
        <authorList>
            <person name="Nair G."/>
            <person name="Kaur G."/>
            <person name="Khatri I."/>
            <person name="Singh N.K."/>
            <person name="Sathyabama S."/>
            <person name="Maurya S.K."/>
            <person name="Subramanian S."/>
            <person name="Agrewala J.N."/>
            <person name="Mayilraj S."/>
        </authorList>
    </citation>
    <scope>NUCLEOTIDE SEQUENCE [LARGE SCALE GENOMIC DNA]</scope>
    <source>
        <strain evidence="9 10">G22B2</strain>
    </source>
</reference>
<dbReference type="NCBIfam" id="TIGR01145">
    <property type="entry name" value="ATP_synt_delta"/>
    <property type="match status" value="1"/>
</dbReference>
<keyword evidence="4 8" id="KW-0406">Ion transport</keyword>
<comment type="subcellular location">
    <subcellularLocation>
        <location evidence="8">Cell membrane</location>
        <topology evidence="8">Peripheral membrane protein</topology>
    </subcellularLocation>
    <subcellularLocation>
        <location evidence="1">Membrane</location>
    </subcellularLocation>
</comment>
<dbReference type="GO" id="GO:0046933">
    <property type="term" value="F:proton-transporting ATP synthase activity, rotational mechanism"/>
    <property type="evidence" value="ECO:0007669"/>
    <property type="project" value="UniProtKB-UniRule"/>
</dbReference>
<dbReference type="NCBIfam" id="NF004399">
    <property type="entry name" value="PRK05758.1-1"/>
    <property type="match status" value="1"/>
</dbReference>
<dbReference type="InterPro" id="IPR020781">
    <property type="entry name" value="ATPase_OSCP/d_CS"/>
</dbReference>
<comment type="caution">
    <text evidence="9">The sequence shown here is derived from an EMBL/GenBank/DDBJ whole genome shotgun (WGS) entry which is preliminary data.</text>
</comment>
<dbReference type="InterPro" id="IPR000711">
    <property type="entry name" value="ATPase_OSCP/dsu"/>
</dbReference>
<dbReference type="GeneID" id="58096997"/>